<accession>A0AA96FD72</accession>
<dbReference type="Pfam" id="PF08937">
    <property type="entry name" value="ThsB_TIR"/>
    <property type="match status" value="1"/>
</dbReference>
<dbReference type="RefSeq" id="WP_313544454.1">
    <property type="nucleotide sequence ID" value="NZ_CP134880.1"/>
</dbReference>
<dbReference type="EMBL" id="CP134880">
    <property type="protein sequence ID" value="WNM28149.1"/>
    <property type="molecule type" value="Genomic_DNA"/>
</dbReference>
<name>A0AA96FD72_9MICO</name>
<gene>
    <name evidence="2" type="ORF">RN607_03860</name>
</gene>
<dbReference type="Proteomes" id="UP001303408">
    <property type="component" value="Chromosome"/>
</dbReference>
<organism evidence="2">
    <name type="scientific">Demequina capsici</name>
    <dbReference type="NCBI Taxonomy" id="3075620"/>
    <lineage>
        <taxon>Bacteria</taxon>
        <taxon>Bacillati</taxon>
        <taxon>Actinomycetota</taxon>
        <taxon>Actinomycetes</taxon>
        <taxon>Micrococcales</taxon>
        <taxon>Demequinaceae</taxon>
        <taxon>Demequina</taxon>
    </lineage>
</organism>
<dbReference type="AlphaFoldDB" id="A0AA96FD72"/>
<protein>
    <submittedName>
        <fullName evidence="2">TIR domain-containing protein</fullName>
    </submittedName>
</protein>
<dbReference type="InterPro" id="IPR015032">
    <property type="entry name" value="ThsB__TIR-like_domain"/>
</dbReference>
<feature type="domain" description="Thoeris protein ThsB TIR-like" evidence="1">
    <location>
        <begin position="6"/>
        <end position="112"/>
    </location>
</feature>
<sequence length="182" mass="20467">MARNIFLSFHQADELEVNIWRRRFGGYFNEIRSLGLSEYGDDFADHIESGDSDYVMRKIREDKIAGTSCTVVLIGKCTWARRYVDWEIAATLRNFNDSQRGGLIAVQLPGAQDNGWSKLPPRLDLNVERDNGVDVGYARFYPPAPSDGTIAQWVEDAVARRDTLDPATGSTTGLMVRSRSCE</sequence>
<proteinExistence type="predicted"/>
<evidence type="ECO:0000313" key="2">
    <source>
        <dbReference type="EMBL" id="WNM28149.1"/>
    </source>
</evidence>
<dbReference type="KEGG" id="dcp:RN607_03860"/>
<reference evidence="2" key="1">
    <citation type="submission" date="2023-09" db="EMBL/GenBank/DDBJ databases">
        <title>Demequina sp. a novel bacteria isolated from Capsicum annuum.</title>
        <authorList>
            <person name="Humaira Z."/>
            <person name="Lee J."/>
            <person name="Cho D."/>
        </authorList>
    </citation>
    <scope>NUCLEOTIDE SEQUENCE</scope>
    <source>
        <strain evidence="2">PMTSA13</strain>
    </source>
</reference>
<evidence type="ECO:0000259" key="1">
    <source>
        <dbReference type="Pfam" id="PF08937"/>
    </source>
</evidence>